<evidence type="ECO:0000313" key="3">
    <source>
        <dbReference type="Proteomes" id="UP000827986"/>
    </source>
</evidence>
<dbReference type="EMBL" id="JAHDVG010000468">
    <property type="protein sequence ID" value="KAH1181514.1"/>
    <property type="molecule type" value="Genomic_DNA"/>
</dbReference>
<protein>
    <submittedName>
        <fullName evidence="2">Uncharacterized protein</fullName>
    </submittedName>
</protein>
<evidence type="ECO:0000256" key="1">
    <source>
        <dbReference type="SAM" id="MobiDB-lite"/>
    </source>
</evidence>
<sequence length="81" mass="8815">MKMEPLKQFTIGGCICQMYAHSLISIKYTPSMEPALADLSDREAVTQPFSQLQPQGATDRDPETPTRACVKGTSKLPFPGG</sequence>
<feature type="region of interest" description="Disordered" evidence="1">
    <location>
        <begin position="45"/>
        <end position="81"/>
    </location>
</feature>
<dbReference type="AlphaFoldDB" id="A0A9D4B5X2"/>
<proteinExistence type="predicted"/>
<dbReference type="Proteomes" id="UP000827986">
    <property type="component" value="Unassembled WGS sequence"/>
</dbReference>
<name>A0A9D4B5X2_9SAUR</name>
<comment type="caution">
    <text evidence="2">The sequence shown here is derived from an EMBL/GenBank/DDBJ whole genome shotgun (WGS) entry which is preliminary data.</text>
</comment>
<reference evidence="2" key="1">
    <citation type="submission" date="2021-09" db="EMBL/GenBank/DDBJ databases">
        <title>The genome of Mauremys mutica provides insights into the evolution of semi-aquatic lifestyle.</title>
        <authorList>
            <person name="Gong S."/>
            <person name="Gao Y."/>
        </authorList>
    </citation>
    <scope>NUCLEOTIDE SEQUENCE</scope>
    <source>
        <strain evidence="2">MM-2020</strain>
        <tissue evidence="2">Muscle</tissue>
    </source>
</reference>
<organism evidence="2 3">
    <name type="scientific">Mauremys mutica</name>
    <name type="common">yellowpond turtle</name>
    <dbReference type="NCBI Taxonomy" id="74926"/>
    <lineage>
        <taxon>Eukaryota</taxon>
        <taxon>Metazoa</taxon>
        <taxon>Chordata</taxon>
        <taxon>Craniata</taxon>
        <taxon>Vertebrata</taxon>
        <taxon>Euteleostomi</taxon>
        <taxon>Archelosauria</taxon>
        <taxon>Testudinata</taxon>
        <taxon>Testudines</taxon>
        <taxon>Cryptodira</taxon>
        <taxon>Durocryptodira</taxon>
        <taxon>Testudinoidea</taxon>
        <taxon>Geoemydidae</taxon>
        <taxon>Geoemydinae</taxon>
        <taxon>Mauremys</taxon>
    </lineage>
</organism>
<keyword evidence="3" id="KW-1185">Reference proteome</keyword>
<accession>A0A9D4B5X2</accession>
<gene>
    <name evidence="2" type="ORF">KIL84_005240</name>
</gene>
<feature type="compositionally biased region" description="Polar residues" evidence="1">
    <location>
        <begin position="47"/>
        <end position="56"/>
    </location>
</feature>
<evidence type="ECO:0000313" key="2">
    <source>
        <dbReference type="EMBL" id="KAH1181514.1"/>
    </source>
</evidence>